<dbReference type="EMBL" id="DYZF01000293">
    <property type="protein sequence ID" value="HJE52622.1"/>
    <property type="molecule type" value="Genomic_DNA"/>
</dbReference>
<dbReference type="InterPro" id="IPR023485">
    <property type="entry name" value="Ptyr_pPase"/>
</dbReference>
<comment type="caution">
    <text evidence="3">The sequence shown here is derived from an EMBL/GenBank/DDBJ whole genome shotgun (WGS) entry which is preliminary data.</text>
</comment>
<keyword evidence="1" id="KW-0059">Arsenical resistance</keyword>
<evidence type="ECO:0000259" key="2">
    <source>
        <dbReference type="SMART" id="SM00226"/>
    </source>
</evidence>
<evidence type="ECO:0000256" key="1">
    <source>
        <dbReference type="ARBA" id="ARBA00022849"/>
    </source>
</evidence>
<feature type="domain" description="Phosphotyrosine protein phosphatase I" evidence="2">
    <location>
        <begin position="6"/>
        <end position="136"/>
    </location>
</feature>
<evidence type="ECO:0000313" key="4">
    <source>
        <dbReference type="Proteomes" id="UP000712713"/>
    </source>
</evidence>
<evidence type="ECO:0000313" key="3">
    <source>
        <dbReference type="EMBL" id="HJE52622.1"/>
    </source>
</evidence>
<proteinExistence type="predicted"/>
<dbReference type="Gene3D" id="3.40.50.2300">
    <property type="match status" value="1"/>
</dbReference>
<dbReference type="Pfam" id="PF01451">
    <property type="entry name" value="LMWPc"/>
    <property type="match status" value="1"/>
</dbReference>
<dbReference type="PANTHER" id="PTHR43428:SF1">
    <property type="entry name" value="ARSENATE REDUCTASE"/>
    <property type="match status" value="1"/>
</dbReference>
<name>A0A921EQ72_9ACTN</name>
<gene>
    <name evidence="3" type="ORF">K8V15_11720</name>
</gene>
<sequence length="144" mass="15395">MTDHTPTLLFVCVKNGGKSQMAAALARHFGGDAVDVHSAGTQPGSKLNQESADSVAELGATFDGEYPKGLDPELLARADRVVVVGTEAQVEPVDGMKAAVEVWDTDEPSLRGIDGEERMRLIRDELKERVLAILAELGVEPVSR</sequence>
<organism evidence="3 4">
    <name type="scientific">Tessaracoccus flavescens</name>
    <dbReference type="NCBI Taxonomy" id="399497"/>
    <lineage>
        <taxon>Bacteria</taxon>
        <taxon>Bacillati</taxon>
        <taxon>Actinomycetota</taxon>
        <taxon>Actinomycetes</taxon>
        <taxon>Propionibacteriales</taxon>
        <taxon>Propionibacteriaceae</taxon>
        <taxon>Tessaracoccus</taxon>
    </lineage>
</organism>
<dbReference type="PANTHER" id="PTHR43428">
    <property type="entry name" value="ARSENATE REDUCTASE"/>
    <property type="match status" value="1"/>
</dbReference>
<reference evidence="3" key="2">
    <citation type="submission" date="2021-09" db="EMBL/GenBank/DDBJ databases">
        <authorList>
            <person name="Gilroy R."/>
        </authorList>
    </citation>
    <scope>NUCLEOTIDE SEQUENCE</scope>
    <source>
        <strain evidence="3">ChiGjej3B3-7470</strain>
    </source>
</reference>
<dbReference type="AlphaFoldDB" id="A0A921EQ72"/>
<dbReference type="InterPro" id="IPR036196">
    <property type="entry name" value="Ptyr_pPase_sf"/>
</dbReference>
<dbReference type="SMART" id="SM00226">
    <property type="entry name" value="LMWPc"/>
    <property type="match status" value="1"/>
</dbReference>
<dbReference type="GO" id="GO:0046685">
    <property type="term" value="P:response to arsenic-containing substance"/>
    <property type="evidence" value="ECO:0007669"/>
    <property type="project" value="UniProtKB-KW"/>
</dbReference>
<dbReference type="Proteomes" id="UP000712713">
    <property type="component" value="Unassembled WGS sequence"/>
</dbReference>
<protein>
    <submittedName>
        <fullName evidence="3">Low molecular weight phosphatase family protein</fullName>
    </submittedName>
</protein>
<accession>A0A921EQ72</accession>
<reference evidence="3" key="1">
    <citation type="journal article" date="2021" name="PeerJ">
        <title>Extensive microbial diversity within the chicken gut microbiome revealed by metagenomics and culture.</title>
        <authorList>
            <person name="Gilroy R."/>
            <person name="Ravi A."/>
            <person name="Getino M."/>
            <person name="Pursley I."/>
            <person name="Horton D.L."/>
            <person name="Alikhan N.F."/>
            <person name="Baker D."/>
            <person name="Gharbi K."/>
            <person name="Hall N."/>
            <person name="Watson M."/>
            <person name="Adriaenssens E.M."/>
            <person name="Foster-Nyarko E."/>
            <person name="Jarju S."/>
            <person name="Secka A."/>
            <person name="Antonio M."/>
            <person name="Oren A."/>
            <person name="Chaudhuri R.R."/>
            <person name="La Ragione R."/>
            <person name="Hildebrand F."/>
            <person name="Pallen M.J."/>
        </authorList>
    </citation>
    <scope>NUCLEOTIDE SEQUENCE</scope>
    <source>
        <strain evidence="3">ChiGjej3B3-7470</strain>
    </source>
</reference>
<dbReference type="SUPFAM" id="SSF52788">
    <property type="entry name" value="Phosphotyrosine protein phosphatases I"/>
    <property type="match status" value="1"/>
</dbReference>